<feature type="transmembrane region" description="Helical" evidence="1">
    <location>
        <begin position="142"/>
        <end position="161"/>
    </location>
</feature>
<keyword evidence="1" id="KW-0812">Transmembrane</keyword>
<feature type="transmembrane region" description="Helical" evidence="1">
    <location>
        <begin position="7"/>
        <end position="27"/>
    </location>
</feature>
<keyword evidence="1" id="KW-1133">Transmembrane helix</keyword>
<feature type="transmembrane region" description="Helical" evidence="1">
    <location>
        <begin position="117"/>
        <end position="137"/>
    </location>
</feature>
<evidence type="ECO:0000313" key="3">
    <source>
        <dbReference type="Proteomes" id="UP001218170"/>
    </source>
</evidence>
<name>A0ABT5SH76_9MICO</name>
<reference evidence="2 3" key="1">
    <citation type="submission" date="2023-02" db="EMBL/GenBank/DDBJ databases">
        <title>Study of novel species of the Microbacterium genus.</title>
        <authorList>
            <person name="Arroyo-Herrera I."/>
            <person name="Roman-Ponce B."/>
            <person name="Vasquez-Murrieta M.S."/>
        </authorList>
    </citation>
    <scope>NUCLEOTIDE SEQUENCE [LARGE SCALE GENOMIC DNA]</scope>
    <source>
        <strain evidence="2 3">NE1TT3</strain>
    </source>
</reference>
<accession>A0ABT5SH76</accession>
<feature type="transmembrane region" description="Helical" evidence="1">
    <location>
        <begin position="167"/>
        <end position="186"/>
    </location>
</feature>
<organism evidence="2 3">
    <name type="scientific">Microbacterium thalli</name>
    <dbReference type="NCBI Taxonomy" id="3027921"/>
    <lineage>
        <taxon>Bacteria</taxon>
        <taxon>Bacillati</taxon>
        <taxon>Actinomycetota</taxon>
        <taxon>Actinomycetes</taxon>
        <taxon>Micrococcales</taxon>
        <taxon>Microbacteriaceae</taxon>
        <taxon>Microbacterium</taxon>
    </lineage>
</organism>
<protein>
    <submittedName>
        <fullName evidence="2">Uncharacterized protein</fullName>
    </submittedName>
</protein>
<keyword evidence="3" id="KW-1185">Reference proteome</keyword>
<proteinExistence type="predicted"/>
<keyword evidence="1" id="KW-0472">Membrane</keyword>
<evidence type="ECO:0000256" key="1">
    <source>
        <dbReference type="SAM" id="Phobius"/>
    </source>
</evidence>
<evidence type="ECO:0000313" key="2">
    <source>
        <dbReference type="EMBL" id="MDD7962138.1"/>
    </source>
</evidence>
<comment type="caution">
    <text evidence="2">The sequence shown here is derived from an EMBL/GenBank/DDBJ whole genome shotgun (WGS) entry which is preliminary data.</text>
</comment>
<feature type="transmembrane region" description="Helical" evidence="1">
    <location>
        <begin position="90"/>
        <end position="111"/>
    </location>
</feature>
<gene>
    <name evidence="2" type="ORF">PUW80_07220</name>
</gene>
<dbReference type="Proteomes" id="UP001218170">
    <property type="component" value="Unassembled WGS sequence"/>
</dbReference>
<sequence length="359" mass="38619">MNRSVRWVLSALGVAFTAYLAVGGMFWTRPVDAPVVLVLTLVVYLAVAGLCIFWPTRPMDATPARPAAGGTATAMSAVTAGLSRPAPLPLWIALLALAVTAVIPSATWWAAGEEGRLQTFATWSLGGLGALLAILVVRRRSLIAWTGVAVMFLGSVLWIGIGPTLSLGAVGSAIWVGGAQIIVLLIDRAAVETAELTKLQRDASEWLATQEGRRRERRVRVQRALAVAGPVLSRTIAAGGALDDDERLQARLAEGRLRDELRGPRLLDDAVRRVLEDVRRTGSHVTFLDEGGLDGLDERELAAIRAELAGILDGARSERLYIRTSTHPDTAVTVVGRSRHGDADEETVDLWREIARPRK</sequence>
<dbReference type="RefSeq" id="WP_274264335.1">
    <property type="nucleotide sequence ID" value="NZ_JAQZCI010000002.1"/>
</dbReference>
<dbReference type="EMBL" id="JAQZCI010000002">
    <property type="protein sequence ID" value="MDD7962138.1"/>
    <property type="molecule type" value="Genomic_DNA"/>
</dbReference>
<feature type="transmembrane region" description="Helical" evidence="1">
    <location>
        <begin position="33"/>
        <end position="55"/>
    </location>
</feature>